<keyword evidence="3" id="KW-0998">Cell outer membrane</keyword>
<name>A0A336JS33_9BRAD</name>
<dbReference type="InterPro" id="IPR051544">
    <property type="entry name" value="TPS_OM_transporter"/>
</dbReference>
<dbReference type="Proteomes" id="UP000252631">
    <property type="component" value="Unassembled WGS sequence"/>
</dbReference>
<sequence>MTCSTIGGAGRSSSSALVTCVVCGAAMLIFGVSSAAAEAKATSTAAAPAKPAAADGAKPAASGPAVRFDIDEFRVEGADHLPQIEVEAAVYPFMGPGRTADDVEKARAALEKAYHDRGLQTVGVAVPQQDAQRGFIVLKVTENKVGRLRVKGSRYFDLGKIKGSAASLKEGTLPNFNEVTKDIVALNRWPDRRVTPALRAGVTPGTVDVDLNVEDTYPLHGSVELNNRQSPSTTPQRLSLSARYDNLWQLGHSATFTFQTAPLNPKDATVFSGSYMARTDYDWLNVLIYGLKSDSSVATVGGANVVGPGHVIGFRNVITLPPKGELFHTLSFGADYKDFQQTLSLASNSFDSPVRYVPLVAAYTASFQGEGRLTQLNATITTGLRGIGSDPNQFDVKRYKATASFISLRGDVSHTHDLPGGLQVFGKVQGQAADQPLVSSEQLSLGGQDTVRGYLESEVLGDYGVAGTVELRSPNIAPYMEQTYDVPGRQPVKLNIFNDWRFFAFADAGYARIHDPLPDQQYQFDLASYGVGMRMKTLDHLNAIVFVGMPLTTQQVTVSNHPRVSFRVWGEF</sequence>
<evidence type="ECO:0000313" key="10">
    <source>
        <dbReference type="Proteomes" id="UP000256343"/>
    </source>
</evidence>
<protein>
    <submittedName>
        <fullName evidence="8">Hemolysin activation/secretion protein</fullName>
    </submittedName>
</protein>
<dbReference type="InterPro" id="IPR013686">
    <property type="entry name" value="Polypept-transport_assoc_ShlB"/>
</dbReference>
<dbReference type="GO" id="GO:0098046">
    <property type="term" value="C:type V protein secretion system complex"/>
    <property type="evidence" value="ECO:0007669"/>
    <property type="project" value="TreeGrafter"/>
</dbReference>
<evidence type="ECO:0000313" key="7">
    <source>
        <dbReference type="EMBL" id="RED35199.1"/>
    </source>
</evidence>
<feature type="signal peptide" evidence="4">
    <location>
        <begin position="1"/>
        <end position="35"/>
    </location>
</feature>
<keyword evidence="4" id="KW-0732">Signal</keyword>
<keyword evidence="1" id="KW-0472">Membrane</keyword>
<dbReference type="Gene3D" id="2.40.160.50">
    <property type="entry name" value="membrane protein fhac: a member of the omp85/tpsb transporter family"/>
    <property type="match status" value="1"/>
</dbReference>
<dbReference type="EMBL" id="QRDT01000009">
    <property type="protein sequence ID" value="RED35199.1"/>
    <property type="molecule type" value="Genomic_DNA"/>
</dbReference>
<dbReference type="InterPro" id="IPR005565">
    <property type="entry name" value="Hemolysn_activator_HlyB_C"/>
</dbReference>
<evidence type="ECO:0000259" key="5">
    <source>
        <dbReference type="Pfam" id="PF03865"/>
    </source>
</evidence>
<dbReference type="Pfam" id="PF03865">
    <property type="entry name" value="ShlB"/>
    <property type="match status" value="1"/>
</dbReference>
<evidence type="ECO:0000313" key="9">
    <source>
        <dbReference type="Proteomes" id="UP000252631"/>
    </source>
</evidence>
<dbReference type="PANTHER" id="PTHR34597:SF6">
    <property type="entry name" value="BLR6126 PROTEIN"/>
    <property type="match status" value="1"/>
</dbReference>
<evidence type="ECO:0000256" key="1">
    <source>
        <dbReference type="ARBA" id="ARBA00022452"/>
    </source>
</evidence>
<accession>A0A336JS33</accession>
<dbReference type="PANTHER" id="PTHR34597">
    <property type="entry name" value="SLR1661 PROTEIN"/>
    <property type="match status" value="1"/>
</dbReference>
<evidence type="ECO:0000313" key="8">
    <source>
        <dbReference type="EMBL" id="SSW90889.1"/>
    </source>
</evidence>
<dbReference type="Gene3D" id="3.10.20.310">
    <property type="entry name" value="membrane protein fhac"/>
    <property type="match status" value="1"/>
</dbReference>
<feature type="chain" id="PRO_5016258140" evidence="4">
    <location>
        <begin position="36"/>
        <end position="572"/>
    </location>
</feature>
<dbReference type="GO" id="GO:0008320">
    <property type="term" value="F:protein transmembrane transporter activity"/>
    <property type="evidence" value="ECO:0007669"/>
    <property type="project" value="TreeGrafter"/>
</dbReference>
<dbReference type="Pfam" id="PF08479">
    <property type="entry name" value="POTRA_2"/>
    <property type="match status" value="1"/>
</dbReference>
<evidence type="ECO:0000256" key="3">
    <source>
        <dbReference type="ARBA" id="ARBA00023237"/>
    </source>
</evidence>
<reference evidence="7 10" key="2">
    <citation type="submission" date="2018-07" db="EMBL/GenBank/DDBJ databases">
        <title>Genomic Encyclopedia of Archaeal and Bacterial Type Strains, Phase II (KMG-II): from individual species to whole genera.</title>
        <authorList>
            <person name="Goeker M."/>
        </authorList>
    </citation>
    <scope>NUCLEOTIDE SEQUENCE [LARGE SCALE GENOMIC DNA]</scope>
    <source>
        <strain evidence="7 10">JA575</strain>
    </source>
</reference>
<keyword evidence="10" id="KW-1185">Reference proteome</keyword>
<dbReference type="EMBL" id="UFQQ01000009">
    <property type="protein sequence ID" value="SSW90889.1"/>
    <property type="molecule type" value="Genomic_DNA"/>
</dbReference>
<keyword evidence="1" id="KW-1134">Transmembrane beta strand</keyword>
<gene>
    <name evidence="7" type="ORF">BJ125_10943</name>
    <name evidence="8" type="ORF">SAMN05892882_10943</name>
</gene>
<evidence type="ECO:0000256" key="2">
    <source>
        <dbReference type="ARBA" id="ARBA00022692"/>
    </source>
</evidence>
<reference evidence="8 9" key="1">
    <citation type="submission" date="2017-08" db="EMBL/GenBank/DDBJ databases">
        <authorList>
            <person name="de Groot N.N."/>
        </authorList>
    </citation>
    <scope>NUCLEOTIDE SEQUENCE [LARGE SCALE GENOMIC DNA]</scope>
    <source>
        <strain evidence="8 9">JA575</strain>
    </source>
</reference>
<evidence type="ECO:0000256" key="4">
    <source>
        <dbReference type="SAM" id="SignalP"/>
    </source>
</evidence>
<evidence type="ECO:0000259" key="6">
    <source>
        <dbReference type="Pfam" id="PF08479"/>
    </source>
</evidence>
<proteinExistence type="predicted"/>
<dbReference type="GO" id="GO:0046819">
    <property type="term" value="P:protein secretion by the type V secretion system"/>
    <property type="evidence" value="ECO:0007669"/>
    <property type="project" value="TreeGrafter"/>
</dbReference>
<keyword evidence="2" id="KW-0812">Transmembrane</keyword>
<feature type="domain" description="Polypeptide-transport-associated ShlB-type" evidence="6">
    <location>
        <begin position="68"/>
        <end position="142"/>
    </location>
</feature>
<dbReference type="AlphaFoldDB" id="A0A336JS33"/>
<feature type="domain" description="Haemolysin activator HlyB C-terminal" evidence="5">
    <location>
        <begin position="205"/>
        <end position="534"/>
    </location>
</feature>
<organism evidence="8 9">
    <name type="scientific">Rhodopseudomonas pentothenatexigens</name>
    <dbReference type="NCBI Taxonomy" id="999699"/>
    <lineage>
        <taxon>Bacteria</taxon>
        <taxon>Pseudomonadati</taxon>
        <taxon>Pseudomonadota</taxon>
        <taxon>Alphaproteobacteria</taxon>
        <taxon>Hyphomicrobiales</taxon>
        <taxon>Nitrobacteraceae</taxon>
        <taxon>Rhodopseudomonas</taxon>
    </lineage>
</organism>
<dbReference type="Proteomes" id="UP000256343">
    <property type="component" value="Unassembled WGS sequence"/>
</dbReference>